<accession>A0ABV8DXZ6</accession>
<evidence type="ECO:0000313" key="4">
    <source>
        <dbReference type="Proteomes" id="UP001595696"/>
    </source>
</evidence>
<dbReference type="PANTHER" id="PTHR30204">
    <property type="entry name" value="REDOX-CYCLING DRUG-SENSING TRANSCRIPTIONAL ACTIVATOR SOXR"/>
    <property type="match status" value="1"/>
</dbReference>
<reference evidence="4" key="1">
    <citation type="journal article" date="2019" name="Int. J. Syst. Evol. Microbiol.">
        <title>The Global Catalogue of Microorganisms (GCM) 10K type strain sequencing project: providing services to taxonomists for standard genome sequencing and annotation.</title>
        <authorList>
            <consortium name="The Broad Institute Genomics Platform"/>
            <consortium name="The Broad Institute Genome Sequencing Center for Infectious Disease"/>
            <person name="Wu L."/>
            <person name="Ma J."/>
        </authorList>
    </citation>
    <scope>NUCLEOTIDE SEQUENCE [LARGE SCALE GENOMIC DNA]</scope>
    <source>
        <strain evidence="4">CGMCC 4.7330</strain>
    </source>
</reference>
<evidence type="ECO:0000313" key="3">
    <source>
        <dbReference type="EMBL" id="MFC3965023.1"/>
    </source>
</evidence>
<keyword evidence="1" id="KW-0238">DNA-binding</keyword>
<dbReference type="RefSeq" id="WP_378614785.1">
    <property type="nucleotide sequence ID" value="NZ_JBHSAX010000019.1"/>
</dbReference>
<dbReference type="InterPro" id="IPR047057">
    <property type="entry name" value="MerR_fam"/>
</dbReference>
<protein>
    <submittedName>
        <fullName evidence="3">MerR family transcriptional regulator</fullName>
    </submittedName>
</protein>
<feature type="domain" description="HTH merR-type" evidence="2">
    <location>
        <begin position="6"/>
        <end position="75"/>
    </location>
</feature>
<organism evidence="3 4">
    <name type="scientific">Nocardia jiangsuensis</name>
    <dbReference type="NCBI Taxonomy" id="1691563"/>
    <lineage>
        <taxon>Bacteria</taxon>
        <taxon>Bacillati</taxon>
        <taxon>Actinomycetota</taxon>
        <taxon>Actinomycetes</taxon>
        <taxon>Mycobacteriales</taxon>
        <taxon>Nocardiaceae</taxon>
        <taxon>Nocardia</taxon>
    </lineage>
</organism>
<dbReference type="CDD" id="cd00592">
    <property type="entry name" value="HTH_MerR-like"/>
    <property type="match status" value="1"/>
</dbReference>
<dbReference type="Gene3D" id="1.10.1660.10">
    <property type="match status" value="1"/>
</dbReference>
<evidence type="ECO:0000256" key="1">
    <source>
        <dbReference type="ARBA" id="ARBA00023125"/>
    </source>
</evidence>
<sequence>MDDPPLLPIGELARRTGLTVKAIRFYADRGIVPASAHSPAGHRLYDPDAAARLRLVRSLRSLDIDLVTVRAVLAREMSVAEVAAVHAAALDTQIRTLRLNRAVLRAVAAHGSNAEEMEIMHELARGSQAERRRHLDDFIGSAFGGVDANPALVELLRATMPELPDDPAPEQLRAWAELVELVRGADFRAAVRRMAEYQAAERAAGDDTGLHGELSAAVTEKVGAALAAGVAPDSAEAAAIVGELATRYAGTFSRADDAALRGWMLERLAVANDPRTIRYWQLVEIVNGLPPMPDLAPVFAWFAAALRSSVAG</sequence>
<dbReference type="InterPro" id="IPR000551">
    <property type="entry name" value="MerR-type_HTH_dom"/>
</dbReference>
<dbReference type="PRINTS" id="PR00040">
    <property type="entry name" value="HTHMERR"/>
</dbReference>
<dbReference type="EMBL" id="JBHSAX010000019">
    <property type="protein sequence ID" value="MFC3965023.1"/>
    <property type="molecule type" value="Genomic_DNA"/>
</dbReference>
<dbReference type="SUPFAM" id="SSF46955">
    <property type="entry name" value="Putative DNA-binding domain"/>
    <property type="match status" value="1"/>
</dbReference>
<dbReference type="PANTHER" id="PTHR30204:SF93">
    <property type="entry name" value="HTH MERR-TYPE DOMAIN-CONTAINING PROTEIN"/>
    <property type="match status" value="1"/>
</dbReference>
<comment type="caution">
    <text evidence="3">The sequence shown here is derived from an EMBL/GenBank/DDBJ whole genome shotgun (WGS) entry which is preliminary data.</text>
</comment>
<keyword evidence="4" id="KW-1185">Reference proteome</keyword>
<dbReference type="PROSITE" id="PS50937">
    <property type="entry name" value="HTH_MERR_2"/>
    <property type="match status" value="1"/>
</dbReference>
<dbReference type="Pfam" id="PF13411">
    <property type="entry name" value="MerR_1"/>
    <property type="match status" value="1"/>
</dbReference>
<proteinExistence type="predicted"/>
<dbReference type="Proteomes" id="UP001595696">
    <property type="component" value="Unassembled WGS sequence"/>
</dbReference>
<dbReference type="SMART" id="SM00422">
    <property type="entry name" value="HTH_MERR"/>
    <property type="match status" value="1"/>
</dbReference>
<gene>
    <name evidence="3" type="ORF">ACFO0B_23805</name>
</gene>
<name>A0ABV8DXZ6_9NOCA</name>
<dbReference type="InterPro" id="IPR009061">
    <property type="entry name" value="DNA-bd_dom_put_sf"/>
</dbReference>
<evidence type="ECO:0000259" key="2">
    <source>
        <dbReference type="PROSITE" id="PS50937"/>
    </source>
</evidence>